<evidence type="ECO:0000256" key="5">
    <source>
        <dbReference type="ARBA" id="ARBA00022679"/>
    </source>
</evidence>
<dbReference type="Proteomes" id="UP000594380">
    <property type="component" value="Unassembled WGS sequence"/>
</dbReference>
<evidence type="ECO:0000256" key="9">
    <source>
        <dbReference type="ARBA" id="ARBA00022989"/>
    </source>
</evidence>
<gene>
    <name evidence="16" type="ORF">G5S42_27700</name>
    <name evidence="15" type="ORF">HDG41_002207</name>
</gene>
<keyword evidence="4" id="KW-0762">Sugar transport</keyword>
<dbReference type="InterPro" id="IPR003352">
    <property type="entry name" value="PTS_EIIC"/>
</dbReference>
<feature type="transmembrane region" description="Helical" evidence="12">
    <location>
        <begin position="167"/>
        <end position="186"/>
    </location>
</feature>
<proteinExistence type="predicted"/>
<feature type="transmembrane region" description="Helical" evidence="12">
    <location>
        <begin position="338"/>
        <end position="358"/>
    </location>
</feature>
<evidence type="ECO:0000256" key="1">
    <source>
        <dbReference type="ARBA" id="ARBA00004651"/>
    </source>
</evidence>
<dbReference type="NCBIfam" id="TIGR01998">
    <property type="entry name" value="PTS-II-BC-nag"/>
    <property type="match status" value="1"/>
</dbReference>
<dbReference type="Pfam" id="PF00367">
    <property type="entry name" value="PTS_EIIB"/>
    <property type="match status" value="2"/>
</dbReference>
<evidence type="ECO:0000256" key="12">
    <source>
        <dbReference type="SAM" id="Phobius"/>
    </source>
</evidence>
<evidence type="ECO:0000313" key="18">
    <source>
        <dbReference type="Proteomes" id="UP000594380"/>
    </source>
</evidence>
<dbReference type="GO" id="GO:0090563">
    <property type="term" value="F:protein-phosphocysteine-sugar phosphotransferase activity"/>
    <property type="evidence" value="ECO:0007669"/>
    <property type="project" value="TreeGrafter"/>
</dbReference>
<keyword evidence="5" id="KW-0808">Transferase</keyword>
<keyword evidence="10 12" id="KW-0472">Membrane</keyword>
<dbReference type="GO" id="GO:0008982">
    <property type="term" value="F:protein-N(PI)-phosphohistidine-sugar phosphotransferase activity"/>
    <property type="evidence" value="ECO:0007669"/>
    <property type="project" value="InterPro"/>
</dbReference>
<name>A0A7Y6MZT3_9BURK</name>
<dbReference type="PANTHER" id="PTHR30009">
    <property type="entry name" value="CYTOCHROME C-TYPE SYNTHESIS PROTEIN AND PTS TRANSMEMBRANE COMPONENT"/>
    <property type="match status" value="1"/>
</dbReference>
<evidence type="ECO:0000256" key="3">
    <source>
        <dbReference type="ARBA" id="ARBA00022475"/>
    </source>
</evidence>
<keyword evidence="8" id="KW-0418">Kinase</keyword>
<reference evidence="16 18" key="1">
    <citation type="submission" date="2020-02" db="EMBL/GenBank/DDBJ databases">
        <title>Paraburkholderia simonii sp. nov. and Paraburkholderia youngii sp. nov. Brazilian and Mexican Mimosa-associated rhizobia.</title>
        <authorList>
            <person name="Mavima L."/>
            <person name="Beukes C.W."/>
            <person name="Chan W.Y."/>
            <person name="Palmer M."/>
            <person name="De Meyer S.E."/>
            <person name="James E.K."/>
            <person name="Venter S.N."/>
            <person name="Steenkamp E.T."/>
        </authorList>
    </citation>
    <scope>NUCLEOTIDE SEQUENCE [LARGE SCALE GENOMIC DNA]</scope>
    <source>
        <strain evidence="16 18">JPY169</strain>
    </source>
</reference>
<feature type="transmembrane region" description="Helical" evidence="12">
    <location>
        <begin position="96"/>
        <end position="114"/>
    </location>
</feature>
<dbReference type="AlphaFoldDB" id="A0A7Y6MZT3"/>
<dbReference type="GeneID" id="301104139"/>
<dbReference type="InterPro" id="IPR018113">
    <property type="entry name" value="PTrfase_EIIB_Cys"/>
</dbReference>
<evidence type="ECO:0000256" key="10">
    <source>
        <dbReference type="ARBA" id="ARBA00023136"/>
    </source>
</evidence>
<keyword evidence="3" id="KW-1003">Cell membrane</keyword>
<dbReference type="InterPro" id="IPR036878">
    <property type="entry name" value="Glu_permease_IIB"/>
</dbReference>
<dbReference type="PANTHER" id="PTHR30009:SF4">
    <property type="entry name" value="PTS SYSTEM N-ACETYLGLUCOSAMINE-SPECIFIC EIICBA COMPONENT"/>
    <property type="match status" value="1"/>
</dbReference>
<keyword evidence="7 12" id="KW-0812">Transmembrane</keyword>
<dbReference type="Proteomes" id="UP000592820">
    <property type="component" value="Unassembled WGS sequence"/>
</dbReference>
<dbReference type="GO" id="GO:0016301">
    <property type="term" value="F:kinase activity"/>
    <property type="evidence" value="ECO:0007669"/>
    <property type="project" value="UniProtKB-KW"/>
</dbReference>
<dbReference type="GO" id="GO:0015572">
    <property type="term" value="F:N-acetylglucosamine transmembrane transporter activity"/>
    <property type="evidence" value="ECO:0007669"/>
    <property type="project" value="InterPro"/>
</dbReference>
<sequence length="599" mass="62540">MDANPFLKIQRLGRALMLPIAVLPVAGLLLRLGQPDVFNIKMIADAGGAIFDNLPLLFAIGVAVGFAKDNNGVAGLAGAIGYLVQTAVMKDINDKLNMGVLSGIIAGIVAGLLYNRYKDIKLPDYLAFFGGKRFVPIVTGVVCVVLGIIFGHVWAPVQSAIDLAGHWLTTAGALGAFVFGVLNRLLLVTGLHHILNSLTWFVFGSFTPAGGAAVTGDLHRFFAGDPTAGTFMTGFFPVMMFGLPAACLAMFHEVPKERRAVAGGLLFSMALTSFLTGVTEPIEFSFMFLAPVLYAIHALLTGLSLAICSALGIHLGFTFSAGFIDYVLNFGLSTKGWWAIPLGIVYSVVYYGLFRFFIRKFNMATPGREPAAAEEQVESFAEGGFVAPAAGAAVPRAQRYIAALGGAANLSVVDACTTRLRLSVVDADKVSESELKSIGARGVLKRGANNVQVIIGPEADIIADEMRTAIAQGQGDAVKVASAAVSAPATAAAPAARNAGHADDAQGGPLDPDPLRWLAVFGGAGNVVSLDAVAATRLRVVVRDAAAIDRQRLASLDTAWVSTDTFHIVVGEAAQRYAQKLAERLSSQGGGAGAAPVPA</sequence>
<dbReference type="CDD" id="cd00212">
    <property type="entry name" value="PTS_IIB_glc"/>
    <property type="match status" value="1"/>
</dbReference>
<protein>
    <submittedName>
        <fullName evidence="15">PTS system N-acetylglucosamine-specific IIC component</fullName>
    </submittedName>
    <submittedName>
        <fullName evidence="16">PTS transporter subunit EIIC</fullName>
    </submittedName>
</protein>
<evidence type="ECO:0000256" key="8">
    <source>
        <dbReference type="ARBA" id="ARBA00022777"/>
    </source>
</evidence>
<dbReference type="InterPro" id="IPR013013">
    <property type="entry name" value="PTS_EIIC_1"/>
</dbReference>
<keyword evidence="2" id="KW-0813">Transport</keyword>
<evidence type="ECO:0000259" key="13">
    <source>
        <dbReference type="PROSITE" id="PS51098"/>
    </source>
</evidence>
<feature type="transmembrane region" description="Helical" evidence="12">
    <location>
        <begin position="260"/>
        <end position="278"/>
    </location>
</feature>
<evidence type="ECO:0000313" key="15">
    <source>
        <dbReference type="EMBL" id="MBB5400158.1"/>
    </source>
</evidence>
<feature type="transmembrane region" description="Helical" evidence="12">
    <location>
        <begin position="12"/>
        <end position="30"/>
    </location>
</feature>
<accession>A0A7Y6MZT3</accession>
<dbReference type="GO" id="GO:0005886">
    <property type="term" value="C:plasma membrane"/>
    <property type="evidence" value="ECO:0007669"/>
    <property type="project" value="UniProtKB-SubCell"/>
</dbReference>
<dbReference type="InterPro" id="IPR010974">
    <property type="entry name" value="PTS_IIBC_nag"/>
</dbReference>
<feature type="transmembrane region" description="Helical" evidence="12">
    <location>
        <begin position="42"/>
        <end position="67"/>
    </location>
</feature>
<reference evidence="15 17" key="2">
    <citation type="submission" date="2020-08" db="EMBL/GenBank/DDBJ databases">
        <title>Genomic Encyclopedia of Type Strains, Phase IV (KMG-V): Genome sequencing to study the core and pangenomes of soil and plant-associated prokaryotes.</title>
        <authorList>
            <person name="Whitman W."/>
        </authorList>
    </citation>
    <scope>NUCLEOTIDE SEQUENCE [LARGE SCALE GENOMIC DNA]</scope>
    <source>
        <strain evidence="15 17">JPY162</strain>
    </source>
</reference>
<evidence type="ECO:0000259" key="14">
    <source>
        <dbReference type="PROSITE" id="PS51103"/>
    </source>
</evidence>
<dbReference type="NCBIfam" id="TIGR00826">
    <property type="entry name" value="EIIB_glc"/>
    <property type="match status" value="1"/>
</dbReference>
<keyword evidence="6" id="KW-0598">Phosphotransferase system</keyword>
<organism evidence="16 18">
    <name type="scientific">Paraburkholderia youngii</name>
    <dbReference type="NCBI Taxonomy" id="2782701"/>
    <lineage>
        <taxon>Bacteria</taxon>
        <taxon>Pseudomonadati</taxon>
        <taxon>Pseudomonadota</taxon>
        <taxon>Betaproteobacteria</taxon>
        <taxon>Burkholderiales</taxon>
        <taxon>Burkholderiaceae</taxon>
        <taxon>Paraburkholderia</taxon>
    </lineage>
</organism>
<evidence type="ECO:0000256" key="7">
    <source>
        <dbReference type="ARBA" id="ARBA00022692"/>
    </source>
</evidence>
<feature type="transmembrane region" description="Helical" evidence="12">
    <location>
        <begin position="198"/>
        <end position="216"/>
    </location>
</feature>
<comment type="subcellular location">
    <subcellularLocation>
        <location evidence="1">Cell membrane</location>
        <topology evidence="1">Multi-pass membrane protein</topology>
    </subcellularLocation>
</comment>
<evidence type="ECO:0000256" key="2">
    <source>
        <dbReference type="ARBA" id="ARBA00022448"/>
    </source>
</evidence>
<dbReference type="RefSeq" id="WP_176109636.1">
    <property type="nucleotide sequence ID" value="NZ_JAALDK010000001.1"/>
</dbReference>
<dbReference type="GO" id="GO:0009401">
    <property type="term" value="P:phosphoenolpyruvate-dependent sugar phosphotransferase system"/>
    <property type="evidence" value="ECO:0007669"/>
    <property type="project" value="UniProtKB-KW"/>
</dbReference>
<evidence type="ECO:0000313" key="16">
    <source>
        <dbReference type="EMBL" id="NUY03408.1"/>
    </source>
</evidence>
<evidence type="ECO:0000256" key="11">
    <source>
        <dbReference type="PROSITE-ProRule" id="PRU00421"/>
    </source>
</evidence>
<dbReference type="PROSITE" id="PS51103">
    <property type="entry name" value="PTS_EIIC_TYPE_1"/>
    <property type="match status" value="1"/>
</dbReference>
<feature type="transmembrane region" description="Helical" evidence="12">
    <location>
        <begin position="284"/>
        <end position="306"/>
    </location>
</feature>
<evidence type="ECO:0000256" key="4">
    <source>
        <dbReference type="ARBA" id="ARBA00022597"/>
    </source>
</evidence>
<evidence type="ECO:0000313" key="17">
    <source>
        <dbReference type="Proteomes" id="UP000592820"/>
    </source>
</evidence>
<dbReference type="InterPro" id="IPR050429">
    <property type="entry name" value="PTS_Glucose_EIICBA"/>
</dbReference>
<keyword evidence="9 12" id="KW-1133">Transmembrane helix</keyword>
<dbReference type="Pfam" id="PF02378">
    <property type="entry name" value="PTS_EIIC"/>
    <property type="match status" value="1"/>
</dbReference>
<dbReference type="EMBL" id="JAALDK010000001">
    <property type="protein sequence ID" value="NUY03408.1"/>
    <property type="molecule type" value="Genomic_DNA"/>
</dbReference>
<feature type="active site" description="Phosphocysteine intermediate; for EIIB activity" evidence="11">
    <location>
        <position position="416"/>
    </location>
</feature>
<feature type="transmembrane region" description="Helical" evidence="12">
    <location>
        <begin position="134"/>
        <end position="155"/>
    </location>
</feature>
<dbReference type="PROSITE" id="PS51098">
    <property type="entry name" value="PTS_EIIB_TYPE_1"/>
    <property type="match status" value="1"/>
</dbReference>
<dbReference type="GO" id="GO:0015764">
    <property type="term" value="P:N-acetylglucosamine transport"/>
    <property type="evidence" value="ECO:0007669"/>
    <property type="project" value="TreeGrafter"/>
</dbReference>
<comment type="caution">
    <text evidence="16">The sequence shown here is derived from an EMBL/GenBank/DDBJ whole genome shotgun (WGS) entry which is preliminary data.</text>
</comment>
<dbReference type="PROSITE" id="PS01035">
    <property type="entry name" value="PTS_EIIB_TYPE_1_CYS"/>
    <property type="match status" value="1"/>
</dbReference>
<feature type="domain" description="PTS EIIC type-1" evidence="14">
    <location>
        <begin position="3"/>
        <end position="370"/>
    </location>
</feature>
<dbReference type="GO" id="GO:0019866">
    <property type="term" value="C:organelle inner membrane"/>
    <property type="evidence" value="ECO:0007669"/>
    <property type="project" value="InterPro"/>
</dbReference>
<dbReference type="EMBL" id="JACHDE010000003">
    <property type="protein sequence ID" value="MBB5400158.1"/>
    <property type="molecule type" value="Genomic_DNA"/>
</dbReference>
<dbReference type="SUPFAM" id="SSF55604">
    <property type="entry name" value="Glucose permease domain IIB"/>
    <property type="match status" value="2"/>
</dbReference>
<dbReference type="InterPro" id="IPR001996">
    <property type="entry name" value="PTS_IIB_1"/>
</dbReference>
<feature type="domain" description="PTS EIIB type-1" evidence="13">
    <location>
        <begin position="394"/>
        <end position="476"/>
    </location>
</feature>
<dbReference type="Gene3D" id="3.30.1360.60">
    <property type="entry name" value="Glucose permease domain IIB"/>
    <property type="match status" value="2"/>
</dbReference>
<feature type="transmembrane region" description="Helical" evidence="12">
    <location>
        <begin position="228"/>
        <end position="248"/>
    </location>
</feature>
<evidence type="ECO:0000256" key="6">
    <source>
        <dbReference type="ARBA" id="ARBA00022683"/>
    </source>
</evidence>